<sequence>MFTINSLARFLLLLSLLIAFPFTQLKAQSKTLHVLKISSSKELFDFFRFSENSIPLISGHRGGMEKGYPENSIETLEHTLRTTPAFFEVDPRLTKDSVIVLMHDETLDRTTTGSGKVSDFTWEELKKLKLKDKEGKVTNFRIPTLEEAITWSKGKTILNLDRKDVPPAMIARLLRESKAEAHVMLTVHNAQQARFHYEQNNKVMFSAHVLSKEAFLEYEKAGIPWSQMMAYIGPTYKSENQGLLDLLHARGVMCMISAAPTYDKLPDKTERQNAYRAIITSGANIIESDLPIEAAEAIKPLISAQSKKAQYFGKVIAK</sequence>
<dbReference type="CDD" id="cd08566">
    <property type="entry name" value="GDPD_AtGDE_like"/>
    <property type="match status" value="1"/>
</dbReference>
<feature type="domain" description="GP-PDE" evidence="1">
    <location>
        <begin position="55"/>
        <end position="298"/>
    </location>
</feature>
<name>A0A3M9N0L8_9BACT</name>
<organism evidence="2 3">
    <name type="scientific">Rufibacter latericius</name>
    <dbReference type="NCBI Taxonomy" id="2487040"/>
    <lineage>
        <taxon>Bacteria</taxon>
        <taxon>Pseudomonadati</taxon>
        <taxon>Bacteroidota</taxon>
        <taxon>Cytophagia</taxon>
        <taxon>Cytophagales</taxon>
        <taxon>Hymenobacteraceae</taxon>
        <taxon>Rufibacter</taxon>
    </lineage>
</organism>
<proteinExistence type="predicted"/>
<dbReference type="Gene3D" id="3.20.20.190">
    <property type="entry name" value="Phosphatidylinositol (PI) phosphodiesterase"/>
    <property type="match status" value="1"/>
</dbReference>
<dbReference type="GO" id="GO:0070291">
    <property type="term" value="P:N-acylethanolamine metabolic process"/>
    <property type="evidence" value="ECO:0007669"/>
    <property type="project" value="TreeGrafter"/>
</dbReference>
<dbReference type="Pfam" id="PF03009">
    <property type="entry name" value="GDPD"/>
    <property type="match status" value="1"/>
</dbReference>
<dbReference type="GO" id="GO:0006580">
    <property type="term" value="P:ethanolamine metabolic process"/>
    <property type="evidence" value="ECO:0007669"/>
    <property type="project" value="TreeGrafter"/>
</dbReference>
<dbReference type="SUPFAM" id="SSF51695">
    <property type="entry name" value="PLC-like phosphodiesterases"/>
    <property type="match status" value="1"/>
</dbReference>
<dbReference type="EMBL" id="RJJD01000001">
    <property type="protein sequence ID" value="RNI31332.1"/>
    <property type="molecule type" value="Genomic_DNA"/>
</dbReference>
<dbReference type="PANTHER" id="PTHR46320:SF1">
    <property type="entry name" value="GLYCEROPHOSPHODIESTER PHOSPHODIESTERASE 1"/>
    <property type="match status" value="1"/>
</dbReference>
<dbReference type="GO" id="GO:0008889">
    <property type="term" value="F:glycerophosphodiester phosphodiesterase activity"/>
    <property type="evidence" value="ECO:0007669"/>
    <property type="project" value="TreeGrafter"/>
</dbReference>
<comment type="caution">
    <text evidence="2">The sequence shown here is derived from an EMBL/GenBank/DDBJ whole genome shotgun (WGS) entry which is preliminary data.</text>
</comment>
<dbReference type="GO" id="GO:0006644">
    <property type="term" value="P:phospholipid metabolic process"/>
    <property type="evidence" value="ECO:0007669"/>
    <property type="project" value="TreeGrafter"/>
</dbReference>
<keyword evidence="3" id="KW-1185">Reference proteome</keyword>
<evidence type="ECO:0000259" key="1">
    <source>
        <dbReference type="PROSITE" id="PS51704"/>
    </source>
</evidence>
<dbReference type="GO" id="GO:0005886">
    <property type="term" value="C:plasma membrane"/>
    <property type="evidence" value="ECO:0007669"/>
    <property type="project" value="TreeGrafter"/>
</dbReference>
<dbReference type="Proteomes" id="UP000272117">
    <property type="component" value="Unassembled WGS sequence"/>
</dbReference>
<protein>
    <submittedName>
        <fullName evidence="2">Glycerophosphodiester phosphodiesterase</fullName>
    </submittedName>
</protein>
<dbReference type="AlphaFoldDB" id="A0A3M9N0L8"/>
<dbReference type="PROSITE" id="PS51704">
    <property type="entry name" value="GP_PDE"/>
    <property type="match status" value="1"/>
</dbReference>
<evidence type="ECO:0000313" key="3">
    <source>
        <dbReference type="Proteomes" id="UP000272117"/>
    </source>
</evidence>
<evidence type="ECO:0000313" key="2">
    <source>
        <dbReference type="EMBL" id="RNI31332.1"/>
    </source>
</evidence>
<dbReference type="InterPro" id="IPR030395">
    <property type="entry name" value="GP_PDE_dom"/>
</dbReference>
<dbReference type="PANTHER" id="PTHR46320">
    <property type="entry name" value="GLYCEROPHOSPHODIESTER PHOSPHODIESTERASE 1"/>
    <property type="match status" value="1"/>
</dbReference>
<dbReference type="OrthoDB" id="384721at2"/>
<accession>A0A3M9N0L8</accession>
<reference evidence="2 3" key="1">
    <citation type="submission" date="2018-11" db="EMBL/GenBank/DDBJ databases">
        <title>Rufibacter latericius sp. nov., isolated from water in Baiyang Lake.</title>
        <authorList>
            <person name="Yang Y."/>
        </authorList>
    </citation>
    <scope>NUCLEOTIDE SEQUENCE [LARGE SCALE GENOMIC DNA]</scope>
    <source>
        <strain evidence="2 3">R-22-1c-1</strain>
    </source>
</reference>
<gene>
    <name evidence="2" type="ORF">EFB08_02055</name>
</gene>
<dbReference type="InterPro" id="IPR017946">
    <property type="entry name" value="PLC-like_Pdiesterase_TIM-brl"/>
</dbReference>